<feature type="domain" description="NAD(P)-binding" evidence="1">
    <location>
        <begin position="6"/>
        <end position="190"/>
    </location>
</feature>
<proteinExistence type="predicted"/>
<dbReference type="SUPFAM" id="SSF51735">
    <property type="entry name" value="NAD(P)-binding Rossmann-fold domains"/>
    <property type="match status" value="1"/>
</dbReference>
<gene>
    <name evidence="2" type="ORF">PPN31114_02933</name>
</gene>
<sequence>MYVIFGASGKVGRATVAALRNVGQAVRAAVRDPAQHDALRRLGCEVVRADLDDEASVRKALDGAHSVQLLCPVAHHASDPETAMRHTVNTTARALRGHPHLHVVALSDYGAELPGDSGITRLFRELEAAYREVVPRLTLLRSAEHMQNWVRVMPAALASGRLPSFHHPIDRPFPTVSASDVGVVAAQLLREGHDENGVRVVSIEGPRRYHAGEVAQALSELSGREITAVALPRTEWNAVLARAGLNANLARLVIGTYDAQNAGRIDVEAGSERRFGTTELRDVLNGYWSASATRAAPSP</sequence>
<reference evidence="2 3" key="1">
    <citation type="submission" date="2019-08" db="EMBL/GenBank/DDBJ databases">
        <authorList>
            <person name="Peeters C."/>
        </authorList>
    </citation>
    <scope>NUCLEOTIDE SEQUENCE [LARGE SCALE GENOMIC DNA]</scope>
    <source>
        <strain evidence="2 3">LMG 31114</strain>
    </source>
</reference>
<dbReference type="InterPro" id="IPR016040">
    <property type="entry name" value="NAD(P)-bd_dom"/>
</dbReference>
<dbReference type="OrthoDB" id="8945220at2"/>
<name>A0A5E4VXI1_9BURK</name>
<dbReference type="RefSeq" id="WP_150680157.1">
    <property type="nucleotide sequence ID" value="NZ_CABPSK010000002.1"/>
</dbReference>
<evidence type="ECO:0000259" key="1">
    <source>
        <dbReference type="Pfam" id="PF13460"/>
    </source>
</evidence>
<dbReference type="InterPro" id="IPR051604">
    <property type="entry name" value="Ergot_Alk_Oxidoreductase"/>
</dbReference>
<dbReference type="PANTHER" id="PTHR43162">
    <property type="match status" value="1"/>
</dbReference>
<dbReference type="InterPro" id="IPR036291">
    <property type="entry name" value="NAD(P)-bd_dom_sf"/>
</dbReference>
<organism evidence="2 3">
    <name type="scientific">Pandoraea pneumonica</name>
    <dbReference type="NCBI Taxonomy" id="2508299"/>
    <lineage>
        <taxon>Bacteria</taxon>
        <taxon>Pseudomonadati</taxon>
        <taxon>Pseudomonadota</taxon>
        <taxon>Betaproteobacteria</taxon>
        <taxon>Burkholderiales</taxon>
        <taxon>Burkholderiaceae</taxon>
        <taxon>Pandoraea</taxon>
    </lineage>
</organism>
<keyword evidence="3" id="KW-1185">Reference proteome</keyword>
<dbReference type="GeneID" id="300404953"/>
<dbReference type="Pfam" id="PF13460">
    <property type="entry name" value="NAD_binding_10"/>
    <property type="match status" value="1"/>
</dbReference>
<dbReference type="EMBL" id="CABPSK010000002">
    <property type="protein sequence ID" value="VVE16563.1"/>
    <property type="molecule type" value="Genomic_DNA"/>
</dbReference>
<dbReference type="PANTHER" id="PTHR43162:SF1">
    <property type="entry name" value="PRESTALK A DIFFERENTIATION PROTEIN A"/>
    <property type="match status" value="1"/>
</dbReference>
<dbReference type="Gene3D" id="3.90.25.10">
    <property type="entry name" value="UDP-galactose 4-epimerase, domain 1"/>
    <property type="match status" value="1"/>
</dbReference>
<evidence type="ECO:0000313" key="2">
    <source>
        <dbReference type="EMBL" id="VVE16563.1"/>
    </source>
</evidence>
<protein>
    <submittedName>
        <fullName evidence="2">NmrA family transcriptional regulator</fullName>
    </submittedName>
</protein>
<dbReference type="Gene3D" id="3.40.50.720">
    <property type="entry name" value="NAD(P)-binding Rossmann-like Domain"/>
    <property type="match status" value="1"/>
</dbReference>
<evidence type="ECO:0000313" key="3">
    <source>
        <dbReference type="Proteomes" id="UP000366945"/>
    </source>
</evidence>
<dbReference type="Proteomes" id="UP000366945">
    <property type="component" value="Unassembled WGS sequence"/>
</dbReference>
<dbReference type="AlphaFoldDB" id="A0A5E4VXI1"/>
<accession>A0A5E4VXI1</accession>